<dbReference type="Proteomes" id="UP001187203">
    <property type="component" value="Unassembled WGS sequence"/>
</dbReference>
<dbReference type="EMBL" id="JAWJWI010000032">
    <property type="protein sequence ID" value="MDV4190517.1"/>
    <property type="molecule type" value="Genomic_DNA"/>
</dbReference>
<dbReference type="Pfam" id="PF20469">
    <property type="entry name" value="OLD-like_TOPRIM"/>
    <property type="match status" value="1"/>
</dbReference>
<evidence type="ECO:0000313" key="4">
    <source>
        <dbReference type="Proteomes" id="UP001187203"/>
    </source>
</evidence>
<dbReference type="PANTHER" id="PTHR43581:SF4">
    <property type="entry name" value="ATP_GTP PHOSPHATASE"/>
    <property type="match status" value="1"/>
</dbReference>
<gene>
    <name evidence="3" type="ORF">R1523_34180</name>
</gene>
<evidence type="ECO:0000259" key="2">
    <source>
        <dbReference type="Pfam" id="PF20469"/>
    </source>
</evidence>
<name>A0ABU3YXC6_9HYPH</name>
<dbReference type="Pfam" id="PF13175">
    <property type="entry name" value="AAA_15"/>
    <property type="match status" value="1"/>
</dbReference>
<dbReference type="SUPFAM" id="SSF52540">
    <property type="entry name" value="P-loop containing nucleoside triphosphate hydrolases"/>
    <property type="match status" value="1"/>
</dbReference>
<proteinExistence type="predicted"/>
<reference evidence="4" key="1">
    <citation type="journal article" date="2023" name="Int. J. Mol. Sci.">
        <title>Genomic and Metabolic Characterization of Plant Growth-Promoting Rhizobacteria Isolated from Nodules of Clovers Grown in Non-Farmed Soil.</title>
        <authorList>
            <person name="Wojcik M."/>
            <person name="Koper P."/>
            <person name="Zebracki K."/>
            <person name="Marczak M."/>
            <person name="Mazur A."/>
        </authorList>
    </citation>
    <scope>NUCLEOTIDE SEQUENCE [LARGE SCALE GENOMIC DNA]</scope>
    <source>
        <strain evidence="4">KB12</strain>
    </source>
</reference>
<keyword evidence="4" id="KW-1185">Reference proteome</keyword>
<protein>
    <submittedName>
        <fullName evidence="3">AAA family ATPase</fullName>
    </submittedName>
</protein>
<sequence>MEPPELGARIPKILSVAKEISFTFVQALRDVVADFQDTQTNPLLSLLKDRTGSLDTEKLQPIADLVQRLNSDIESLEDVEKIRSDIRQTIKDAAGETYSPAGMWIRSGVPSEAEKLFQSLRLFVGETDDGYEGAIHESSLGGANLIYLTLKLLHFRYQTAKQACANFLVIEEPEAHIHTHIQKTLFDRLSYPDTQVIYSTHSAHISEVSNIENVNVLGRVGGQCEAYQPANRLPTDQIRGLQRYLDAVRSNLLFAKSVLMVEGDAEEILIPAIVKEVLGLSLDELGISLVNIGSTGFENVAVIFHDARIRKHCAIITDLDAIFFDTTPETSDPDKVKNAKAKAIGSAKAGLARQLRLNEFSKDNNWLSVHYAPHTFEVDFVDGGNVREIVDALPDF</sequence>
<dbReference type="InterPro" id="IPR051396">
    <property type="entry name" value="Bact_Antivir_Def_Nuclease"/>
</dbReference>
<feature type="domain" description="Endonuclease GajA/Old nuclease/RecF-like AAA" evidence="1">
    <location>
        <begin position="22"/>
        <end position="205"/>
    </location>
</feature>
<dbReference type="RefSeq" id="WP_246713970.1">
    <property type="nucleotide sequence ID" value="NZ_JAWJWH010000032.1"/>
</dbReference>
<dbReference type="CDD" id="cd01026">
    <property type="entry name" value="TOPRIM_OLD"/>
    <property type="match status" value="1"/>
</dbReference>
<evidence type="ECO:0000259" key="1">
    <source>
        <dbReference type="Pfam" id="PF13175"/>
    </source>
</evidence>
<comment type="caution">
    <text evidence="3">The sequence shown here is derived from an EMBL/GenBank/DDBJ whole genome shotgun (WGS) entry which is preliminary data.</text>
</comment>
<dbReference type="InterPro" id="IPR041685">
    <property type="entry name" value="AAA_GajA/Old/RecF-like"/>
</dbReference>
<feature type="domain" description="OLD protein-like TOPRIM" evidence="2">
    <location>
        <begin position="253"/>
        <end position="320"/>
    </location>
</feature>
<dbReference type="InterPro" id="IPR034139">
    <property type="entry name" value="TOPRIM_OLD"/>
</dbReference>
<dbReference type="Gene3D" id="3.40.50.300">
    <property type="entry name" value="P-loop containing nucleotide triphosphate hydrolases"/>
    <property type="match status" value="1"/>
</dbReference>
<dbReference type="InterPro" id="IPR027417">
    <property type="entry name" value="P-loop_NTPase"/>
</dbReference>
<evidence type="ECO:0000313" key="3">
    <source>
        <dbReference type="EMBL" id="MDV4190517.1"/>
    </source>
</evidence>
<organism evidence="3 4">
    <name type="scientific">Rhizobium brockwellii</name>
    <dbReference type="NCBI Taxonomy" id="3019932"/>
    <lineage>
        <taxon>Bacteria</taxon>
        <taxon>Pseudomonadati</taxon>
        <taxon>Pseudomonadota</taxon>
        <taxon>Alphaproteobacteria</taxon>
        <taxon>Hyphomicrobiales</taxon>
        <taxon>Rhizobiaceae</taxon>
        <taxon>Rhizobium/Agrobacterium group</taxon>
        <taxon>Rhizobium</taxon>
    </lineage>
</organism>
<dbReference type="PANTHER" id="PTHR43581">
    <property type="entry name" value="ATP/GTP PHOSPHATASE"/>
    <property type="match status" value="1"/>
</dbReference>
<accession>A0ABU3YXC6</accession>